<name>A0A7W3ZD17_9PSEU</name>
<reference evidence="3 4" key="1">
    <citation type="submission" date="2020-08" db="EMBL/GenBank/DDBJ databases">
        <title>Amycolatopsis sp. nov. DR6-1 isolated from Dendrobium heterocarpum.</title>
        <authorList>
            <person name="Tedsree N."/>
            <person name="Kuncharoen N."/>
            <person name="Likhitwitayawuid K."/>
            <person name="Tanasupawat S."/>
        </authorList>
    </citation>
    <scope>NUCLEOTIDE SEQUENCE [LARGE SCALE GENOMIC DNA]</scope>
    <source>
        <strain evidence="3 4">DR6-1</strain>
    </source>
</reference>
<dbReference type="SUPFAM" id="SSF55961">
    <property type="entry name" value="Bet v1-like"/>
    <property type="match status" value="1"/>
</dbReference>
<dbReference type="RefSeq" id="WP_182893828.1">
    <property type="nucleotide sequence ID" value="NZ_JACGZW010000009.1"/>
</dbReference>
<proteinExistence type="inferred from homology"/>
<protein>
    <submittedName>
        <fullName evidence="3">SRPBCC domain-containing protein</fullName>
    </submittedName>
</protein>
<dbReference type="InterPro" id="IPR013538">
    <property type="entry name" value="ASHA1/2-like_C"/>
</dbReference>
<dbReference type="EMBL" id="JACGZW010000009">
    <property type="protein sequence ID" value="MBB1156945.1"/>
    <property type="molecule type" value="Genomic_DNA"/>
</dbReference>
<evidence type="ECO:0000256" key="1">
    <source>
        <dbReference type="ARBA" id="ARBA00006817"/>
    </source>
</evidence>
<keyword evidence="4" id="KW-1185">Reference proteome</keyword>
<dbReference type="InterPro" id="IPR023393">
    <property type="entry name" value="START-like_dom_sf"/>
</dbReference>
<evidence type="ECO:0000313" key="3">
    <source>
        <dbReference type="EMBL" id="MBB1156945.1"/>
    </source>
</evidence>
<evidence type="ECO:0000259" key="2">
    <source>
        <dbReference type="Pfam" id="PF08327"/>
    </source>
</evidence>
<comment type="caution">
    <text evidence="3">The sequence shown here is derived from an EMBL/GenBank/DDBJ whole genome shotgun (WGS) entry which is preliminary data.</text>
</comment>
<gene>
    <name evidence="3" type="ORF">H4281_27660</name>
</gene>
<dbReference type="Gene3D" id="3.30.530.20">
    <property type="match status" value="1"/>
</dbReference>
<sequence>MGDAVISKRGETTIVVTREVGAPRAAVWAAHHEPEQVSRWWGVEGHDNHITEIDLRPGGRWRFGQRGPDGTEVVFGGEYREIEPPRKFSYTKGWPGGDSLITILFDESGAGTAVTLLCEFASRELRDRVAEEGMGRLKASYDRMDALLAAN</sequence>
<dbReference type="Proteomes" id="UP000526734">
    <property type="component" value="Unassembled WGS sequence"/>
</dbReference>
<organism evidence="3 4">
    <name type="scientific">Amycolatopsis dendrobii</name>
    <dbReference type="NCBI Taxonomy" id="2760662"/>
    <lineage>
        <taxon>Bacteria</taxon>
        <taxon>Bacillati</taxon>
        <taxon>Actinomycetota</taxon>
        <taxon>Actinomycetes</taxon>
        <taxon>Pseudonocardiales</taxon>
        <taxon>Pseudonocardiaceae</taxon>
        <taxon>Amycolatopsis</taxon>
    </lineage>
</organism>
<dbReference type="Pfam" id="PF08327">
    <property type="entry name" value="AHSA1"/>
    <property type="match status" value="1"/>
</dbReference>
<feature type="domain" description="Activator of Hsp90 ATPase homologue 1/2-like C-terminal" evidence="2">
    <location>
        <begin position="22"/>
        <end position="148"/>
    </location>
</feature>
<comment type="similarity">
    <text evidence="1">Belongs to the AHA1 family.</text>
</comment>
<evidence type="ECO:0000313" key="4">
    <source>
        <dbReference type="Proteomes" id="UP000526734"/>
    </source>
</evidence>
<dbReference type="AlphaFoldDB" id="A0A7W3ZD17"/>
<accession>A0A7W3ZD17</accession>